<name>A0A371GTH0_MUCPR</name>
<gene>
    <name evidence="1" type="primary">CCB2</name>
    <name evidence="1" type="ORF">CR513_23848</name>
</gene>
<dbReference type="GO" id="GO:0010190">
    <property type="term" value="P:cytochrome b6f complex assembly"/>
    <property type="evidence" value="ECO:0007669"/>
    <property type="project" value="InterPro"/>
</dbReference>
<dbReference type="AlphaFoldDB" id="A0A371GTH0"/>
<evidence type="ECO:0000313" key="1">
    <source>
        <dbReference type="EMBL" id="RDX93839.1"/>
    </source>
</evidence>
<dbReference type="Proteomes" id="UP000257109">
    <property type="component" value="Unassembled WGS sequence"/>
</dbReference>
<organism evidence="1 2">
    <name type="scientific">Mucuna pruriens</name>
    <name type="common">Velvet bean</name>
    <name type="synonym">Dolichos pruriens</name>
    <dbReference type="NCBI Taxonomy" id="157652"/>
    <lineage>
        <taxon>Eukaryota</taxon>
        <taxon>Viridiplantae</taxon>
        <taxon>Streptophyta</taxon>
        <taxon>Embryophyta</taxon>
        <taxon>Tracheophyta</taxon>
        <taxon>Spermatophyta</taxon>
        <taxon>Magnoliopsida</taxon>
        <taxon>eudicotyledons</taxon>
        <taxon>Gunneridae</taxon>
        <taxon>Pentapetalae</taxon>
        <taxon>rosids</taxon>
        <taxon>fabids</taxon>
        <taxon>Fabales</taxon>
        <taxon>Fabaceae</taxon>
        <taxon>Papilionoideae</taxon>
        <taxon>50 kb inversion clade</taxon>
        <taxon>NPAAA clade</taxon>
        <taxon>indigoferoid/millettioid clade</taxon>
        <taxon>Phaseoleae</taxon>
        <taxon>Mucuna</taxon>
    </lineage>
</organism>
<dbReference type="InterPro" id="IPR021325">
    <property type="entry name" value="CCB2/CCB4"/>
</dbReference>
<dbReference type="OrthoDB" id="514937at2759"/>
<dbReference type="EMBL" id="QJKJ01004518">
    <property type="protein sequence ID" value="RDX93839.1"/>
    <property type="molecule type" value="Genomic_DNA"/>
</dbReference>
<evidence type="ECO:0000313" key="2">
    <source>
        <dbReference type="Proteomes" id="UP000257109"/>
    </source>
</evidence>
<dbReference type="PANTHER" id="PTHR36403">
    <property type="entry name" value="PROTEIN COFACTOR ASSEMBLY OF COMPLEX C SUBUNIT B CCB2, CHLOROPLASTIC"/>
    <property type="match status" value="1"/>
</dbReference>
<dbReference type="PANTHER" id="PTHR36403:SF1">
    <property type="entry name" value="PROTEIN COFACTOR ASSEMBLY OF COMPLEX C SUBUNIT B CCB2, CHLOROPLASTIC"/>
    <property type="match status" value="1"/>
</dbReference>
<dbReference type="STRING" id="157652.A0A371GTH0"/>
<comment type="caution">
    <text evidence="1">The sequence shown here is derived from an EMBL/GenBank/DDBJ whole genome shotgun (WGS) entry which is preliminary data.</text>
</comment>
<sequence>MNSIISPICLKPCICSPMLCPKSRFRKFPLIIPRSSLEDSQPPNSTQQQQLNLSVLRFTLGIPGLDESYLPRWIGYGFGSLLLLNHFLGSDSVTVTPAQLSTEVLGLSLASFSIVLPYIGKFLKGAQPVDEKTIPDGTEQIFVMSTDIVNGLKEDLAWASYVLLRNTNAIAMLIFIQGEICARGYWNIPDDASKEILPGWFKKKIENAGLYDLKDTLYFPQDADSEFQDLVPIGTRCLLIQPVLQVSNESAIGLQKPAGFILLASTTRYAFSNKDRAWISAVANKFIEEFTLHFLIIKSEFHRRPLSSNLNVCLSCSFIVGMASEIRKLKTSVEYARARLNHKHQDEGWRDVT</sequence>
<proteinExistence type="predicted"/>
<dbReference type="Pfam" id="PF11152">
    <property type="entry name" value="CCB2_CCB4"/>
    <property type="match status" value="1"/>
</dbReference>
<protein>
    <submittedName>
        <fullName evidence="1">Protein COFACTOR ASSEMBLY OF COMPLEX C SUBUNIT B CCB2, chloroplastic</fullName>
    </submittedName>
</protein>
<keyword evidence="2" id="KW-1185">Reference proteome</keyword>
<accession>A0A371GTH0</accession>
<reference evidence="1" key="1">
    <citation type="submission" date="2018-05" db="EMBL/GenBank/DDBJ databases">
        <title>Draft genome of Mucuna pruriens seed.</title>
        <authorList>
            <person name="Nnadi N.E."/>
            <person name="Vos R."/>
            <person name="Hasami M.H."/>
            <person name="Devisetty U.K."/>
            <person name="Aguiy J.C."/>
        </authorList>
    </citation>
    <scope>NUCLEOTIDE SEQUENCE [LARGE SCALE GENOMIC DNA]</scope>
    <source>
        <strain evidence="1">JCA_2017</strain>
    </source>
</reference>
<dbReference type="InterPro" id="IPR044970">
    <property type="entry name" value="CCB2"/>
</dbReference>